<evidence type="ECO:0000313" key="2">
    <source>
        <dbReference type="WBParaSite" id="Minc3s05507g38346"/>
    </source>
</evidence>
<evidence type="ECO:0000313" key="1">
    <source>
        <dbReference type="Proteomes" id="UP000887563"/>
    </source>
</evidence>
<dbReference type="Proteomes" id="UP000887563">
    <property type="component" value="Unplaced"/>
</dbReference>
<accession>A0A914NDD1</accession>
<keyword evidence="1" id="KW-1185">Reference proteome</keyword>
<reference evidence="2" key="1">
    <citation type="submission" date="2022-11" db="UniProtKB">
        <authorList>
            <consortium name="WormBaseParasite"/>
        </authorList>
    </citation>
    <scope>IDENTIFICATION</scope>
</reference>
<dbReference type="WBParaSite" id="Minc3s05507g38346">
    <property type="protein sequence ID" value="Minc3s05507g38346"/>
    <property type="gene ID" value="Minc3s05507g38346"/>
</dbReference>
<dbReference type="AlphaFoldDB" id="A0A914NDD1"/>
<proteinExistence type="predicted"/>
<name>A0A914NDD1_MELIC</name>
<organism evidence="1 2">
    <name type="scientific">Meloidogyne incognita</name>
    <name type="common">Southern root-knot nematode worm</name>
    <name type="synonym">Oxyuris incognita</name>
    <dbReference type="NCBI Taxonomy" id="6306"/>
    <lineage>
        <taxon>Eukaryota</taxon>
        <taxon>Metazoa</taxon>
        <taxon>Ecdysozoa</taxon>
        <taxon>Nematoda</taxon>
        <taxon>Chromadorea</taxon>
        <taxon>Rhabditida</taxon>
        <taxon>Tylenchina</taxon>
        <taxon>Tylenchomorpha</taxon>
        <taxon>Tylenchoidea</taxon>
        <taxon>Meloidogynidae</taxon>
        <taxon>Meloidogyninae</taxon>
        <taxon>Meloidogyne</taxon>
        <taxon>Meloidogyne incognita group</taxon>
    </lineage>
</organism>
<protein>
    <submittedName>
        <fullName evidence="2">Uncharacterized protein</fullName>
    </submittedName>
</protein>
<sequence>MNGGERTIREGMEAFISTEKKGETNEIHKRQKASRLTSIPSSNSCLILRRVNIP</sequence>